<feature type="region of interest" description="Disordered" evidence="1">
    <location>
        <begin position="1"/>
        <end position="22"/>
    </location>
</feature>
<reference evidence="2 3" key="1">
    <citation type="submission" date="2021-06" db="EMBL/GenBank/DDBJ databases">
        <title>Caerostris darwini draft genome.</title>
        <authorList>
            <person name="Kono N."/>
            <person name="Arakawa K."/>
        </authorList>
    </citation>
    <scope>NUCLEOTIDE SEQUENCE [LARGE SCALE GENOMIC DNA]</scope>
</reference>
<name>A0AAV4T110_9ARAC</name>
<dbReference type="AlphaFoldDB" id="A0AAV4T110"/>
<feature type="compositionally biased region" description="Polar residues" evidence="1">
    <location>
        <begin position="1"/>
        <end position="17"/>
    </location>
</feature>
<keyword evidence="3" id="KW-1185">Reference proteome</keyword>
<evidence type="ECO:0000256" key="1">
    <source>
        <dbReference type="SAM" id="MobiDB-lite"/>
    </source>
</evidence>
<dbReference type="Proteomes" id="UP001054837">
    <property type="component" value="Unassembled WGS sequence"/>
</dbReference>
<evidence type="ECO:0000313" key="3">
    <source>
        <dbReference type="Proteomes" id="UP001054837"/>
    </source>
</evidence>
<evidence type="ECO:0000313" key="2">
    <source>
        <dbReference type="EMBL" id="GIY38522.1"/>
    </source>
</evidence>
<dbReference type="EMBL" id="BPLQ01008627">
    <property type="protein sequence ID" value="GIY38522.1"/>
    <property type="molecule type" value="Genomic_DNA"/>
</dbReference>
<sequence length="97" mass="10866">METVHNQPNSCPNTCDMSSKDYDPREDRYIAVVVKRNRTQIPTRLAYMVAASISKTKSAITMFRSGSIIVQAVNSFGYRTDLHTVKWSSCDGCPIFG</sequence>
<organism evidence="2 3">
    <name type="scientific">Caerostris darwini</name>
    <dbReference type="NCBI Taxonomy" id="1538125"/>
    <lineage>
        <taxon>Eukaryota</taxon>
        <taxon>Metazoa</taxon>
        <taxon>Ecdysozoa</taxon>
        <taxon>Arthropoda</taxon>
        <taxon>Chelicerata</taxon>
        <taxon>Arachnida</taxon>
        <taxon>Araneae</taxon>
        <taxon>Araneomorphae</taxon>
        <taxon>Entelegynae</taxon>
        <taxon>Araneoidea</taxon>
        <taxon>Araneidae</taxon>
        <taxon>Caerostris</taxon>
    </lineage>
</organism>
<gene>
    <name evidence="2" type="ORF">CDAR_617411</name>
</gene>
<comment type="caution">
    <text evidence="2">The sequence shown here is derived from an EMBL/GenBank/DDBJ whole genome shotgun (WGS) entry which is preliminary data.</text>
</comment>
<proteinExistence type="predicted"/>
<protein>
    <submittedName>
        <fullName evidence="2">Uncharacterized protein</fullName>
    </submittedName>
</protein>
<accession>A0AAV4T110</accession>